<evidence type="ECO:0000313" key="3">
    <source>
        <dbReference type="Proteomes" id="UP001642464"/>
    </source>
</evidence>
<feature type="signal peptide" evidence="1">
    <location>
        <begin position="1"/>
        <end position="16"/>
    </location>
</feature>
<reference evidence="2 3" key="1">
    <citation type="submission" date="2024-02" db="EMBL/GenBank/DDBJ databases">
        <authorList>
            <person name="Chen Y."/>
            <person name="Shah S."/>
            <person name="Dougan E. K."/>
            <person name="Thang M."/>
            <person name="Chan C."/>
        </authorList>
    </citation>
    <scope>NUCLEOTIDE SEQUENCE [LARGE SCALE GENOMIC DNA]</scope>
</reference>
<keyword evidence="1" id="KW-0732">Signal</keyword>
<name>A0ABP0NHE9_9DINO</name>
<comment type="caution">
    <text evidence="2">The sequence shown here is derived from an EMBL/GenBank/DDBJ whole genome shotgun (WGS) entry which is preliminary data.</text>
</comment>
<protein>
    <submittedName>
        <fullName evidence="2">LINE-1 reverse transcriptase-like</fullName>
    </submittedName>
</protein>
<accession>A0ABP0NHE9</accession>
<evidence type="ECO:0000256" key="1">
    <source>
        <dbReference type="SAM" id="SignalP"/>
    </source>
</evidence>
<sequence length="275" mass="30545">MLTALLLLAVLQLCRSECNGKCGTSSYGCANSSCDSTDGSYAVGATYAEGYAAAFLQHHHELLKRSSNASKDNSEVLDRFLFVSGPWDEARCAQAPWMCTAPFDCLNNSGRLETMQELKKKLAKPTGINPQSWCHANPTQWPAGLQCIVNQDLQGYAAIMRQCSIEYHYESYDASYCFLSEHCQNDQVALNTSIREAEAMCDEQFPGPQGWRSVALDFPVPSSSSIASGTWTIADAHQIELLACATGSYHCDIIYCRETYCQMDFYKEKYKDFAL</sequence>
<proteinExistence type="predicted"/>
<gene>
    <name evidence="2" type="ORF">SCF082_LOCUS32769</name>
</gene>
<dbReference type="Proteomes" id="UP001642464">
    <property type="component" value="Unassembled WGS sequence"/>
</dbReference>
<organism evidence="2 3">
    <name type="scientific">Durusdinium trenchii</name>
    <dbReference type="NCBI Taxonomy" id="1381693"/>
    <lineage>
        <taxon>Eukaryota</taxon>
        <taxon>Sar</taxon>
        <taxon>Alveolata</taxon>
        <taxon>Dinophyceae</taxon>
        <taxon>Suessiales</taxon>
        <taxon>Symbiodiniaceae</taxon>
        <taxon>Durusdinium</taxon>
    </lineage>
</organism>
<keyword evidence="3" id="KW-1185">Reference proteome</keyword>
<dbReference type="EMBL" id="CAXAMM010028657">
    <property type="protein sequence ID" value="CAK9063207.1"/>
    <property type="molecule type" value="Genomic_DNA"/>
</dbReference>
<feature type="chain" id="PRO_5046885396" evidence="1">
    <location>
        <begin position="17"/>
        <end position="275"/>
    </location>
</feature>
<evidence type="ECO:0000313" key="2">
    <source>
        <dbReference type="EMBL" id="CAK9063207.1"/>
    </source>
</evidence>